<feature type="domain" description="AB hydrolase-1" evidence="1">
    <location>
        <begin position="27"/>
        <end position="277"/>
    </location>
</feature>
<dbReference type="RefSeq" id="WP_119848026.1">
    <property type="nucleotide sequence ID" value="NZ_CP032412.1"/>
</dbReference>
<dbReference type="PANTHER" id="PTHR43798">
    <property type="entry name" value="MONOACYLGLYCEROL LIPASE"/>
    <property type="match status" value="1"/>
</dbReference>
<dbReference type="InterPro" id="IPR000073">
    <property type="entry name" value="AB_hydrolase_1"/>
</dbReference>
<proteinExistence type="predicted"/>
<sequence length="292" mass="32296">MTLEVKTALLPNGETLSYRERTGTEPCMLLIHGNMASSELWEPLLTHADMTQRFIAVDLRGYGESSYQNPIGDMKDFSSDLHQFVEQLGLRHVMVMGWSNGGGIAMQFAADYPDRVRKLILLASISTRGYAAVNSDGDRLKTKEEIVKDPGLAMTFQANQMQDRAYFAQAMDYLLFHERESDAATRGKYIDACMKQRNMVDAADAANRFNISSVSNGLADGTGELERIQCPVLVIWGVKDLITTQQMTEEIIEDFASHGKPVQYVSLDAGHSPLIDDLHGLAAAVQAFIALP</sequence>
<dbReference type="EMBL" id="CP032412">
    <property type="protein sequence ID" value="AYB44123.1"/>
    <property type="molecule type" value="Genomic_DNA"/>
</dbReference>
<dbReference type="PANTHER" id="PTHR43798:SF33">
    <property type="entry name" value="HYDROLASE, PUTATIVE (AFU_ORTHOLOGUE AFUA_2G14860)-RELATED"/>
    <property type="match status" value="1"/>
</dbReference>
<dbReference type="InterPro" id="IPR050266">
    <property type="entry name" value="AB_hydrolase_sf"/>
</dbReference>
<reference evidence="2 3" key="1">
    <citation type="submission" date="2018-09" db="EMBL/GenBank/DDBJ databases">
        <title>Genome Sequence of Paenibacillus lautus Strain E7593-69, Azo Dye-Degrading Bacteria, Isolated from Commercial Tattoo Inks.</title>
        <authorList>
            <person name="Nho S.W."/>
            <person name="Kim S.-J."/>
            <person name="Kweon O."/>
            <person name="Cerniglia C.E."/>
        </authorList>
    </citation>
    <scope>NUCLEOTIDE SEQUENCE [LARGE SCALE GENOMIC DNA]</scope>
    <source>
        <strain evidence="2 3">E7593-69</strain>
    </source>
</reference>
<organism evidence="2 3">
    <name type="scientific">Paenibacillus lautus</name>
    <name type="common">Bacillus lautus</name>
    <dbReference type="NCBI Taxonomy" id="1401"/>
    <lineage>
        <taxon>Bacteria</taxon>
        <taxon>Bacillati</taxon>
        <taxon>Bacillota</taxon>
        <taxon>Bacilli</taxon>
        <taxon>Bacillales</taxon>
        <taxon>Paenibacillaceae</taxon>
        <taxon>Paenibacillus</taxon>
    </lineage>
</organism>
<dbReference type="SUPFAM" id="SSF53474">
    <property type="entry name" value="alpha/beta-Hydrolases"/>
    <property type="match status" value="1"/>
</dbReference>
<name>A0A385TKD8_PAELA</name>
<dbReference type="Gene3D" id="3.40.50.1820">
    <property type="entry name" value="alpha/beta hydrolase"/>
    <property type="match status" value="1"/>
</dbReference>
<dbReference type="InterPro" id="IPR029058">
    <property type="entry name" value="AB_hydrolase_fold"/>
</dbReference>
<protein>
    <submittedName>
        <fullName evidence="2">Alpha/beta hydrolase</fullName>
    </submittedName>
</protein>
<dbReference type="GO" id="GO:0016020">
    <property type="term" value="C:membrane"/>
    <property type="evidence" value="ECO:0007669"/>
    <property type="project" value="TreeGrafter"/>
</dbReference>
<keyword evidence="2" id="KW-0378">Hydrolase</keyword>
<dbReference type="AlphaFoldDB" id="A0A385TKD8"/>
<accession>A0A385TKD8</accession>
<dbReference type="Proteomes" id="UP000266552">
    <property type="component" value="Chromosome"/>
</dbReference>
<evidence type="ECO:0000313" key="3">
    <source>
        <dbReference type="Proteomes" id="UP000266552"/>
    </source>
</evidence>
<evidence type="ECO:0000259" key="1">
    <source>
        <dbReference type="Pfam" id="PF00561"/>
    </source>
</evidence>
<keyword evidence="3" id="KW-1185">Reference proteome</keyword>
<evidence type="ECO:0000313" key="2">
    <source>
        <dbReference type="EMBL" id="AYB44123.1"/>
    </source>
</evidence>
<dbReference type="Pfam" id="PF00561">
    <property type="entry name" value="Abhydrolase_1"/>
    <property type="match status" value="1"/>
</dbReference>
<dbReference type="KEGG" id="plw:D5F53_12825"/>
<gene>
    <name evidence="2" type="ORF">D5F53_12825</name>
</gene>
<dbReference type="GO" id="GO:0016787">
    <property type="term" value="F:hydrolase activity"/>
    <property type="evidence" value="ECO:0007669"/>
    <property type="project" value="UniProtKB-KW"/>
</dbReference>
<dbReference type="PRINTS" id="PR00111">
    <property type="entry name" value="ABHYDROLASE"/>
</dbReference>